<dbReference type="InterPro" id="IPR000873">
    <property type="entry name" value="AMP-dep_synth/lig_dom"/>
</dbReference>
<reference evidence="5" key="1">
    <citation type="submission" date="2016-04" db="EMBL/GenBank/DDBJ databases">
        <authorList>
            <person name="Evans L.H."/>
            <person name="Alamgir A."/>
            <person name="Owens N."/>
            <person name="Weber N.D."/>
            <person name="Virtaneva K."/>
            <person name="Barbian K."/>
            <person name="Babar A."/>
            <person name="Rosenke K."/>
        </authorList>
    </citation>
    <scope>NUCLEOTIDE SEQUENCE</scope>
    <source>
        <strain evidence="5">86-1</strain>
    </source>
</reference>
<feature type="domain" description="AMP-dependent synthetase/ligase" evidence="4">
    <location>
        <begin position="27"/>
        <end position="413"/>
    </location>
</feature>
<accession>A0A212K0Z0</accession>
<evidence type="ECO:0000259" key="4">
    <source>
        <dbReference type="Pfam" id="PF00501"/>
    </source>
</evidence>
<dbReference type="GO" id="GO:0005524">
    <property type="term" value="F:ATP binding"/>
    <property type="evidence" value="ECO:0007669"/>
    <property type="project" value="UniProtKB-KW"/>
</dbReference>
<dbReference type="Gene3D" id="3.40.50.12780">
    <property type="entry name" value="N-terminal domain of ligase-like"/>
    <property type="match status" value="1"/>
</dbReference>
<dbReference type="RefSeq" id="WP_296943438.1">
    <property type="nucleotide sequence ID" value="NZ_LT599032.1"/>
</dbReference>
<dbReference type="Gene3D" id="3.30.300.30">
    <property type="match status" value="1"/>
</dbReference>
<dbReference type="SUPFAM" id="SSF56801">
    <property type="entry name" value="Acetyl-CoA synthetase-like"/>
    <property type="match status" value="1"/>
</dbReference>
<keyword evidence="1" id="KW-0547">Nucleotide-binding</keyword>
<keyword evidence="2" id="KW-0067">ATP-binding</keyword>
<organism evidence="5">
    <name type="scientific">uncultured Dysgonomonas sp</name>
    <dbReference type="NCBI Taxonomy" id="206096"/>
    <lineage>
        <taxon>Bacteria</taxon>
        <taxon>Pseudomonadati</taxon>
        <taxon>Bacteroidota</taxon>
        <taxon>Bacteroidia</taxon>
        <taxon>Bacteroidales</taxon>
        <taxon>Dysgonomonadaceae</taxon>
        <taxon>Dysgonomonas</taxon>
        <taxon>environmental samples</taxon>
    </lineage>
</organism>
<comment type="catalytic activity">
    <reaction evidence="3">
        <text>a long-chain fatty acid + ATP + CoA = a long-chain fatty acyl-CoA + AMP + diphosphate</text>
        <dbReference type="Rhea" id="RHEA:15421"/>
        <dbReference type="ChEBI" id="CHEBI:30616"/>
        <dbReference type="ChEBI" id="CHEBI:33019"/>
        <dbReference type="ChEBI" id="CHEBI:57287"/>
        <dbReference type="ChEBI" id="CHEBI:57560"/>
        <dbReference type="ChEBI" id="CHEBI:83139"/>
        <dbReference type="ChEBI" id="CHEBI:456215"/>
        <dbReference type="EC" id="6.2.1.3"/>
    </reaction>
    <physiologicalReaction direction="left-to-right" evidence="3">
        <dbReference type="Rhea" id="RHEA:15422"/>
    </physiologicalReaction>
</comment>
<dbReference type="Pfam" id="PF00501">
    <property type="entry name" value="AMP-binding"/>
    <property type="match status" value="1"/>
</dbReference>
<dbReference type="InterPro" id="IPR042099">
    <property type="entry name" value="ANL_N_sf"/>
</dbReference>
<proteinExistence type="predicted"/>
<dbReference type="InterPro" id="IPR020845">
    <property type="entry name" value="AMP-binding_CS"/>
</dbReference>
<protein>
    <recommendedName>
        <fullName evidence="4">AMP-dependent synthetase/ligase domain-containing protein</fullName>
    </recommendedName>
</protein>
<gene>
    <name evidence="5" type="ORF">KL86DYS1_31092</name>
</gene>
<evidence type="ECO:0000256" key="2">
    <source>
        <dbReference type="ARBA" id="ARBA00022840"/>
    </source>
</evidence>
<dbReference type="GO" id="GO:0016020">
    <property type="term" value="C:membrane"/>
    <property type="evidence" value="ECO:0007669"/>
    <property type="project" value="TreeGrafter"/>
</dbReference>
<evidence type="ECO:0000313" key="5">
    <source>
        <dbReference type="EMBL" id="SBW05361.1"/>
    </source>
</evidence>
<dbReference type="PANTHER" id="PTHR43272:SF33">
    <property type="entry name" value="AMP-BINDING DOMAIN-CONTAINING PROTEIN-RELATED"/>
    <property type="match status" value="1"/>
</dbReference>
<sequence length="555" mass="62827">MIKENLIDLYANSFKNNWELKGLSDYSEQKTLYYKDLAYEIARIHIILEEAQIKKGEKIALIGKNNIPWCVTYLAVITYGGIIVPILQDFHADSVQHIINHSEAVLLFSSSQIWDSLDEDHLPKIRGVFSVNDNSYKCLHEQKGEKLSLIVDSLDEKMKKKYPDGYKKDDIKYAKVDNSELVLINYTSGTTGFSKGVMLSANNLAGNITHAHYLKLLFRGQNIVSFLPLAHAYGCAFEFLYSLTEGSHTTLLGKAPSPKILAEAFAEIKPHLIISVPLVIEKIYKKSILPKIEKPAIKMALKIPIVRDQIYSKIRKGMMEGLGGNFHEVIIGGAALNKEVEAFLHKIKFPFTVGYGMTECAPLISYDHNYDFIPTSCGKILDNIMEVRIDSDDPYNTVGEIQVRGENVMMGYYKNEEATKASFTEDGWLRTGDLGTIDSNNRIFIRGRSKTMLLGPSGQNIFPEEIEARLNNMPFVLESLVVERNGKLVALTHPDYETMDAAHVEQEMLPAIMEENRQNLNKQLASYENITAIQIYPSEFEKTPKKSIKRYLYEN</sequence>
<dbReference type="GO" id="GO:0004467">
    <property type="term" value="F:long-chain fatty acid-CoA ligase activity"/>
    <property type="evidence" value="ECO:0007669"/>
    <property type="project" value="UniProtKB-EC"/>
</dbReference>
<name>A0A212K0Z0_9BACT</name>
<dbReference type="InterPro" id="IPR045851">
    <property type="entry name" value="AMP-bd_C_sf"/>
</dbReference>
<dbReference type="PANTHER" id="PTHR43272">
    <property type="entry name" value="LONG-CHAIN-FATTY-ACID--COA LIGASE"/>
    <property type="match status" value="1"/>
</dbReference>
<evidence type="ECO:0000256" key="3">
    <source>
        <dbReference type="ARBA" id="ARBA00024484"/>
    </source>
</evidence>
<evidence type="ECO:0000256" key="1">
    <source>
        <dbReference type="ARBA" id="ARBA00022741"/>
    </source>
</evidence>
<dbReference type="EMBL" id="FLUM01000003">
    <property type="protein sequence ID" value="SBW05361.1"/>
    <property type="molecule type" value="Genomic_DNA"/>
</dbReference>
<dbReference type="AlphaFoldDB" id="A0A212K0Z0"/>
<dbReference type="PROSITE" id="PS00455">
    <property type="entry name" value="AMP_BINDING"/>
    <property type="match status" value="1"/>
</dbReference>